<evidence type="ECO:0000313" key="3">
    <source>
        <dbReference type="Proteomes" id="UP000255036"/>
    </source>
</evidence>
<dbReference type="Proteomes" id="UP000255036">
    <property type="component" value="Unassembled WGS sequence"/>
</dbReference>
<feature type="transmembrane region" description="Helical" evidence="1">
    <location>
        <begin position="66"/>
        <end position="90"/>
    </location>
</feature>
<proteinExistence type="predicted"/>
<feature type="transmembrane region" description="Helical" evidence="1">
    <location>
        <begin position="12"/>
        <end position="32"/>
    </location>
</feature>
<comment type="caution">
    <text evidence="2">The sequence shown here is derived from an EMBL/GenBank/DDBJ whole genome shotgun (WGS) entry which is preliminary data.</text>
</comment>
<dbReference type="Pfam" id="PF10990">
    <property type="entry name" value="DUF2809"/>
    <property type="match status" value="1"/>
</dbReference>
<reference evidence="2 3" key="1">
    <citation type="submission" date="2018-07" db="EMBL/GenBank/DDBJ databases">
        <title>Anaerosacharophilus polymeroproducens gen. nov. sp. nov., an anaerobic bacterium isolated from salt field.</title>
        <authorList>
            <person name="Kim W."/>
            <person name="Yang S.-H."/>
            <person name="Oh J."/>
            <person name="Lee J.-H."/>
            <person name="Kwon K.K."/>
        </authorList>
    </citation>
    <scope>NUCLEOTIDE SEQUENCE [LARGE SCALE GENOMIC DNA]</scope>
    <source>
        <strain evidence="2 3">MCWD5</strain>
    </source>
</reference>
<gene>
    <name evidence="2" type="ORF">DWV06_00390</name>
</gene>
<evidence type="ECO:0000313" key="2">
    <source>
        <dbReference type="EMBL" id="RDU25215.1"/>
    </source>
</evidence>
<evidence type="ECO:0000256" key="1">
    <source>
        <dbReference type="SAM" id="Phobius"/>
    </source>
</evidence>
<dbReference type="OrthoDB" id="5360192at2"/>
<feature type="transmembrane region" description="Helical" evidence="1">
    <location>
        <begin position="38"/>
        <end position="59"/>
    </location>
</feature>
<sequence>MTLQNKEKRKQRISYAIAFSTLFIIEILIAIFVHDTFIRPYIGDVLVVVVLYMGVRIFIPNGCRLLAVYIFLFATLVEYLQYFKLIQLLGMENNTFLRVIIGSVFDEKDILCYGVGCILLGIYEWIKISLGQKSRKE</sequence>
<accession>A0A371B058</accession>
<dbReference type="InterPro" id="IPR021257">
    <property type="entry name" value="DUF2809"/>
</dbReference>
<name>A0A371B058_9FIRM</name>
<dbReference type="AlphaFoldDB" id="A0A371B058"/>
<organism evidence="2 3">
    <name type="scientific">Anaerosacchariphilus polymeriproducens</name>
    <dbReference type="NCBI Taxonomy" id="1812858"/>
    <lineage>
        <taxon>Bacteria</taxon>
        <taxon>Bacillati</taxon>
        <taxon>Bacillota</taxon>
        <taxon>Clostridia</taxon>
        <taxon>Lachnospirales</taxon>
        <taxon>Lachnospiraceae</taxon>
        <taxon>Anaerosacchariphilus</taxon>
    </lineage>
</organism>
<keyword evidence="1" id="KW-0812">Transmembrane</keyword>
<keyword evidence="1" id="KW-0472">Membrane</keyword>
<dbReference type="EMBL" id="QRCT01000003">
    <property type="protein sequence ID" value="RDU25215.1"/>
    <property type="molecule type" value="Genomic_DNA"/>
</dbReference>
<protein>
    <submittedName>
        <fullName evidence="2">DUF2809 domain-containing protein</fullName>
    </submittedName>
</protein>
<dbReference type="RefSeq" id="WP_115480201.1">
    <property type="nucleotide sequence ID" value="NZ_QRCT01000003.1"/>
</dbReference>
<keyword evidence="1" id="KW-1133">Transmembrane helix</keyword>
<keyword evidence="3" id="KW-1185">Reference proteome</keyword>